<comment type="caution">
    <text evidence="4">The sequence shown here is derived from an EMBL/GenBank/DDBJ whole genome shotgun (WGS) entry which is preliminary data.</text>
</comment>
<keyword evidence="1" id="KW-0862">Zinc</keyword>
<accession>A0A2U1PI96</accession>
<dbReference type="AlphaFoldDB" id="A0A2U1PI96"/>
<dbReference type="Gene3D" id="4.10.1000.10">
    <property type="entry name" value="Zinc finger, CCCH-type"/>
    <property type="match status" value="1"/>
</dbReference>
<organism evidence="4 5">
    <name type="scientific">Artemisia annua</name>
    <name type="common">Sweet wormwood</name>
    <dbReference type="NCBI Taxonomy" id="35608"/>
    <lineage>
        <taxon>Eukaryota</taxon>
        <taxon>Viridiplantae</taxon>
        <taxon>Streptophyta</taxon>
        <taxon>Embryophyta</taxon>
        <taxon>Tracheophyta</taxon>
        <taxon>Spermatophyta</taxon>
        <taxon>Magnoliopsida</taxon>
        <taxon>eudicotyledons</taxon>
        <taxon>Gunneridae</taxon>
        <taxon>Pentapetalae</taxon>
        <taxon>asterids</taxon>
        <taxon>campanulids</taxon>
        <taxon>Asterales</taxon>
        <taxon>Asteraceae</taxon>
        <taxon>Asteroideae</taxon>
        <taxon>Anthemideae</taxon>
        <taxon>Artemisiinae</taxon>
        <taxon>Artemisia</taxon>
    </lineage>
</organism>
<keyword evidence="5" id="KW-1185">Reference proteome</keyword>
<keyword evidence="1" id="KW-0863">Zinc-finger</keyword>
<evidence type="ECO:0000256" key="2">
    <source>
        <dbReference type="SAM" id="MobiDB-lite"/>
    </source>
</evidence>
<dbReference type="GO" id="GO:0008270">
    <property type="term" value="F:zinc ion binding"/>
    <property type="evidence" value="ECO:0007669"/>
    <property type="project" value="UniProtKB-KW"/>
</dbReference>
<evidence type="ECO:0000259" key="3">
    <source>
        <dbReference type="PROSITE" id="PS50103"/>
    </source>
</evidence>
<dbReference type="Pfam" id="PF14223">
    <property type="entry name" value="Retrotran_gag_2"/>
    <property type="match status" value="1"/>
</dbReference>
<name>A0A2U1PI96_ARTAN</name>
<feature type="region of interest" description="Disordered" evidence="2">
    <location>
        <begin position="388"/>
        <end position="411"/>
    </location>
</feature>
<dbReference type="PROSITE" id="PS50103">
    <property type="entry name" value="ZF_C3H1"/>
    <property type="match status" value="1"/>
</dbReference>
<dbReference type="InterPro" id="IPR000571">
    <property type="entry name" value="Znf_CCCH"/>
</dbReference>
<protein>
    <recommendedName>
        <fullName evidence="3">C3H1-type domain-containing protein</fullName>
    </recommendedName>
</protein>
<dbReference type="OrthoDB" id="695502at2759"/>
<dbReference type="PANTHER" id="PTHR47481:SF41">
    <property type="entry name" value="COPIA-LIKE POLYPROTEIN_RETROTRANSPOSON"/>
    <property type="match status" value="1"/>
</dbReference>
<dbReference type="PANTHER" id="PTHR47481">
    <property type="match status" value="1"/>
</dbReference>
<proteinExistence type="predicted"/>
<dbReference type="SMART" id="SM00356">
    <property type="entry name" value="ZnF_C3H1"/>
    <property type="match status" value="1"/>
</dbReference>
<reference evidence="4 5" key="1">
    <citation type="journal article" date="2018" name="Mol. Plant">
        <title>The genome of Artemisia annua provides insight into the evolution of Asteraceae family and artemisinin biosynthesis.</title>
        <authorList>
            <person name="Shen Q."/>
            <person name="Zhang L."/>
            <person name="Liao Z."/>
            <person name="Wang S."/>
            <person name="Yan T."/>
            <person name="Shi P."/>
            <person name="Liu M."/>
            <person name="Fu X."/>
            <person name="Pan Q."/>
            <person name="Wang Y."/>
            <person name="Lv Z."/>
            <person name="Lu X."/>
            <person name="Zhang F."/>
            <person name="Jiang W."/>
            <person name="Ma Y."/>
            <person name="Chen M."/>
            <person name="Hao X."/>
            <person name="Li L."/>
            <person name="Tang Y."/>
            <person name="Lv G."/>
            <person name="Zhou Y."/>
            <person name="Sun X."/>
            <person name="Brodelius P.E."/>
            <person name="Rose J.K.C."/>
            <person name="Tang K."/>
        </authorList>
    </citation>
    <scope>NUCLEOTIDE SEQUENCE [LARGE SCALE GENOMIC DNA]</scope>
    <source>
        <strain evidence="5">cv. Huhao1</strain>
        <tissue evidence="4">Leaf</tissue>
    </source>
</reference>
<gene>
    <name evidence="4" type="ORF">CTI12_AA060850</name>
</gene>
<dbReference type="Proteomes" id="UP000245207">
    <property type="component" value="Unassembled WGS sequence"/>
</dbReference>
<feature type="domain" description="C3H1-type" evidence="3">
    <location>
        <begin position="246"/>
        <end position="273"/>
    </location>
</feature>
<evidence type="ECO:0000256" key="1">
    <source>
        <dbReference type="PROSITE-ProRule" id="PRU00723"/>
    </source>
</evidence>
<dbReference type="Pfam" id="PF00642">
    <property type="entry name" value="zf-CCCH"/>
    <property type="match status" value="1"/>
</dbReference>
<dbReference type="EMBL" id="PKPP01001114">
    <property type="protein sequence ID" value="PWA85483.1"/>
    <property type="molecule type" value="Genomic_DNA"/>
</dbReference>
<keyword evidence="1" id="KW-0479">Metal-binding</keyword>
<sequence>MTGSTTPIMPLPDKLSLVTHHHLITRVPVKLDLENWNYASWVYFFEQLCHGYEVTKYIHGDTSTDTSSSDTSFSPEEKKVDTIVLSWIFTTLSDDPQARLVVERPRSAKEAWTLLTNIVHDNKRSRTIALKAELRSLKLGELSIDAYFRKIESIATVLTSLGSPISSEDIVTFAPEGLPEKYDNVCGIMHHRETFPDLKTARSMLTTEEMRLKSKSHSLPMDSSSSSPLILMAEKGTSRNPSNPQIKSRNPCINFARGACRYGVGCKFVHDPNHKPTYRPTQINDQNSTEQIVLNLLGKLGLTGVNKSNTGHPSITNPSPTGPSAYLTTNNTSSQPYTAHYMSPVHTLHPPPGFGYPPTHSVQYTNPTSFTNPPGINLTQPINLSPFTPAQHPHQAQLTQTGPPNHQPTPSAASTVWVIAEFEPSPCLSGFGVPFGWGLFRPNKWYCHFYVMELLFRASSEHKSNKNDNLNVFKEQLPPKNLDAAPKL</sequence>
<feature type="zinc finger region" description="C3H1-type" evidence="1">
    <location>
        <begin position="246"/>
        <end position="273"/>
    </location>
</feature>
<evidence type="ECO:0000313" key="4">
    <source>
        <dbReference type="EMBL" id="PWA85483.1"/>
    </source>
</evidence>
<evidence type="ECO:0000313" key="5">
    <source>
        <dbReference type="Proteomes" id="UP000245207"/>
    </source>
</evidence>